<sequence length="111" mass="12329">MKQLLLLLGLLAALSARAAEKPRRPAAPRLAAVAVAVDDSVQQRATYCTQYLTDMLRLSSRQALAVRRYAYEQAGAAAPAPAWRRFDQQMLRILTPGQYSAFVWLAESLPR</sequence>
<gene>
    <name evidence="2" type="ORF">FDY95_18790</name>
</gene>
<name>A0A5R8WME5_9BACT</name>
<reference evidence="2 3" key="1">
    <citation type="submission" date="2019-05" db="EMBL/GenBank/DDBJ databases">
        <title>Hymenobacter edaphi sp. nov., isolated from abandoned arsenic-contaminated farmland soil.</title>
        <authorList>
            <person name="Nie L."/>
        </authorList>
    </citation>
    <scope>NUCLEOTIDE SEQUENCE [LARGE SCALE GENOMIC DNA]</scope>
    <source>
        <strain evidence="2 3">1-3-3-8</strain>
    </source>
</reference>
<accession>A0A5R8WME5</accession>
<evidence type="ECO:0000256" key="1">
    <source>
        <dbReference type="SAM" id="SignalP"/>
    </source>
</evidence>
<dbReference type="OrthoDB" id="887286at2"/>
<dbReference type="AlphaFoldDB" id="A0A5R8WME5"/>
<dbReference type="EMBL" id="VAJM01000010">
    <property type="protein sequence ID" value="TLM90067.1"/>
    <property type="molecule type" value="Genomic_DNA"/>
</dbReference>
<dbReference type="RefSeq" id="WP_138080067.1">
    <property type="nucleotide sequence ID" value="NZ_VAJM01000010.1"/>
</dbReference>
<dbReference type="Proteomes" id="UP000305517">
    <property type="component" value="Unassembled WGS sequence"/>
</dbReference>
<evidence type="ECO:0000313" key="2">
    <source>
        <dbReference type="EMBL" id="TLM90067.1"/>
    </source>
</evidence>
<feature type="chain" id="PRO_5024416691" evidence="1">
    <location>
        <begin position="19"/>
        <end position="111"/>
    </location>
</feature>
<keyword evidence="3" id="KW-1185">Reference proteome</keyword>
<feature type="signal peptide" evidence="1">
    <location>
        <begin position="1"/>
        <end position="18"/>
    </location>
</feature>
<proteinExistence type="predicted"/>
<keyword evidence="1" id="KW-0732">Signal</keyword>
<evidence type="ECO:0000313" key="3">
    <source>
        <dbReference type="Proteomes" id="UP000305517"/>
    </source>
</evidence>
<protein>
    <submittedName>
        <fullName evidence="2">Uncharacterized protein</fullName>
    </submittedName>
</protein>
<organism evidence="2 3">
    <name type="scientific">Hymenobacter jeollabukensis</name>
    <dbReference type="NCBI Taxonomy" id="2025313"/>
    <lineage>
        <taxon>Bacteria</taxon>
        <taxon>Pseudomonadati</taxon>
        <taxon>Bacteroidota</taxon>
        <taxon>Cytophagia</taxon>
        <taxon>Cytophagales</taxon>
        <taxon>Hymenobacteraceae</taxon>
        <taxon>Hymenobacter</taxon>
    </lineage>
</organism>
<comment type="caution">
    <text evidence="2">The sequence shown here is derived from an EMBL/GenBank/DDBJ whole genome shotgun (WGS) entry which is preliminary data.</text>
</comment>